<feature type="compositionally biased region" description="Polar residues" evidence="9">
    <location>
        <begin position="312"/>
        <end position="323"/>
    </location>
</feature>
<evidence type="ECO:0000256" key="2">
    <source>
        <dbReference type="ARBA" id="ARBA00004906"/>
    </source>
</evidence>
<feature type="domain" description="RING-CH-type" evidence="10">
    <location>
        <begin position="528"/>
        <end position="598"/>
    </location>
</feature>
<organism evidence="11 12">
    <name type="scientific">Laticauda laticaudata</name>
    <name type="common">Blue-ringed sea krait</name>
    <name type="synonym">Blue-lipped sea krait</name>
    <dbReference type="NCBI Taxonomy" id="8630"/>
    <lineage>
        <taxon>Eukaryota</taxon>
        <taxon>Metazoa</taxon>
        <taxon>Chordata</taxon>
        <taxon>Craniata</taxon>
        <taxon>Vertebrata</taxon>
        <taxon>Euteleostomi</taxon>
        <taxon>Lepidosauria</taxon>
        <taxon>Squamata</taxon>
        <taxon>Bifurcata</taxon>
        <taxon>Unidentata</taxon>
        <taxon>Episquamata</taxon>
        <taxon>Toxicofera</taxon>
        <taxon>Serpentes</taxon>
        <taxon>Colubroidea</taxon>
        <taxon>Elapidae</taxon>
        <taxon>Laticaudinae</taxon>
        <taxon>Laticauda</taxon>
    </lineage>
</organism>
<keyword evidence="7" id="KW-0833">Ubl conjugation pathway</keyword>
<protein>
    <recommendedName>
        <fullName evidence="3">RING-type E3 ubiquitin transferase</fullName>
        <ecNumber evidence="3">2.3.2.27</ecNumber>
    </recommendedName>
</protein>
<evidence type="ECO:0000259" key="10">
    <source>
        <dbReference type="PROSITE" id="PS51292"/>
    </source>
</evidence>
<proteinExistence type="predicted"/>
<evidence type="ECO:0000313" key="12">
    <source>
        <dbReference type="Proteomes" id="UP000694406"/>
    </source>
</evidence>
<evidence type="ECO:0000256" key="7">
    <source>
        <dbReference type="ARBA" id="ARBA00022786"/>
    </source>
</evidence>
<feature type="compositionally biased region" description="Polar residues" evidence="9">
    <location>
        <begin position="262"/>
        <end position="276"/>
    </location>
</feature>
<feature type="compositionally biased region" description="Low complexity" evidence="9">
    <location>
        <begin position="136"/>
        <end position="152"/>
    </location>
</feature>
<dbReference type="GO" id="GO:0051865">
    <property type="term" value="P:protein autoubiquitination"/>
    <property type="evidence" value="ECO:0007669"/>
    <property type="project" value="TreeGrafter"/>
</dbReference>
<evidence type="ECO:0000256" key="4">
    <source>
        <dbReference type="ARBA" id="ARBA00022679"/>
    </source>
</evidence>
<dbReference type="InterPro" id="IPR013083">
    <property type="entry name" value="Znf_RING/FYVE/PHD"/>
</dbReference>
<name>A0A8C5SBP8_LATLA</name>
<dbReference type="SMART" id="SM00744">
    <property type="entry name" value="RINGv"/>
    <property type="match status" value="1"/>
</dbReference>
<feature type="compositionally biased region" description="Polar residues" evidence="9">
    <location>
        <begin position="283"/>
        <end position="292"/>
    </location>
</feature>
<feature type="region of interest" description="Disordered" evidence="9">
    <location>
        <begin position="204"/>
        <end position="457"/>
    </location>
</feature>
<dbReference type="GO" id="GO:0008270">
    <property type="term" value="F:zinc ion binding"/>
    <property type="evidence" value="ECO:0007669"/>
    <property type="project" value="UniProtKB-KW"/>
</dbReference>
<evidence type="ECO:0000256" key="8">
    <source>
        <dbReference type="ARBA" id="ARBA00022833"/>
    </source>
</evidence>
<sequence>MESKPSRIPRKLSVQPSGSRSARIGTGSGGTSLTDSYHTRESSLRLDSGRQESSRLHSSSRDWSVEEREAYESSWKLPASSPTHCSGTFDRPWSGRFLGSRNRLVTSSSLERSQGAYSSRLHNQQQDIDSKRPKLSYTSTSSMRSSGLSTVSDLQERPASSYAQGARPKENSLSSLRLNTSMNHQLPSEHDSSLLSREHSWNSRSNYVPREVETSEMNIQPEFTHDTMRSGTRTSNHSEGILPTQRSLSEPSADTEGRRSTRQLLSRLASSMSSTFFPRRSGQDSLTSSRSLGSRDISVLRAQASAQATTSNTLRTSEGTEAQTPDPGPQGFSFLRRRWGLAGVSPNPNAESEPGNYRHHSESRNAGSWLSSSLRNRCTPLFSRRRREGRDETARTSTSETSARSLHLFRRRESAGDVPLEAQRESLRPRPSIPAVPSGTISAASGSESVPPRRNSGISGMFPGSLFRFAMPPTLGNNLSDNVMITVDIIPSSWNQSNGQDSDKSKIPPSRDPEKLQKIKESLLSEDSEEEEEDLCRICQMSSTSATNLLIEPCKCAGSLQYVHQECMKKWLQSKINSGTSLEDVTTCELCKEKLQLNLDNFDIHELHRAHANEQVSIFWLIW</sequence>
<gene>
    <name evidence="11" type="primary">MARCHF7</name>
</gene>
<feature type="compositionally biased region" description="Polar residues" evidence="9">
    <location>
        <begin position="439"/>
        <end position="448"/>
    </location>
</feature>
<dbReference type="InterPro" id="IPR011016">
    <property type="entry name" value="Znf_RING-CH"/>
</dbReference>
<reference evidence="11" key="1">
    <citation type="submission" date="2025-08" db="UniProtKB">
        <authorList>
            <consortium name="Ensembl"/>
        </authorList>
    </citation>
    <scope>IDENTIFICATION</scope>
</reference>
<reference evidence="11" key="2">
    <citation type="submission" date="2025-09" db="UniProtKB">
        <authorList>
            <consortium name="Ensembl"/>
        </authorList>
    </citation>
    <scope>IDENTIFICATION</scope>
</reference>
<feature type="compositionally biased region" description="Low complexity" evidence="9">
    <location>
        <begin position="395"/>
        <end position="405"/>
    </location>
</feature>
<feature type="compositionally biased region" description="Polar residues" evidence="9">
    <location>
        <begin position="229"/>
        <end position="252"/>
    </location>
</feature>
<feature type="region of interest" description="Disordered" evidence="9">
    <location>
        <begin position="493"/>
        <end position="516"/>
    </location>
</feature>
<evidence type="ECO:0000256" key="1">
    <source>
        <dbReference type="ARBA" id="ARBA00000900"/>
    </source>
</evidence>
<keyword evidence="8" id="KW-0862">Zinc</keyword>
<feature type="region of interest" description="Disordered" evidence="9">
    <location>
        <begin position="105"/>
        <end position="172"/>
    </location>
</feature>
<feature type="compositionally biased region" description="Polar residues" evidence="9">
    <location>
        <begin position="364"/>
        <end position="376"/>
    </location>
</feature>
<comment type="catalytic activity">
    <reaction evidence="1">
        <text>S-ubiquitinyl-[E2 ubiquitin-conjugating enzyme]-L-cysteine + [acceptor protein]-L-lysine = [E2 ubiquitin-conjugating enzyme]-L-cysteine + N(6)-ubiquitinyl-[acceptor protein]-L-lysine.</text>
        <dbReference type="EC" id="2.3.2.27"/>
    </reaction>
</comment>
<dbReference type="AlphaFoldDB" id="A0A8C5SBP8"/>
<dbReference type="EC" id="2.3.2.27" evidence="3"/>
<dbReference type="SUPFAM" id="SSF57850">
    <property type="entry name" value="RING/U-box"/>
    <property type="match status" value="1"/>
</dbReference>
<keyword evidence="4" id="KW-0808">Transferase</keyword>
<dbReference type="Gene3D" id="3.30.40.10">
    <property type="entry name" value="Zinc/RING finger domain, C3HC4 (zinc finger)"/>
    <property type="match status" value="1"/>
</dbReference>
<dbReference type="PANTHER" id="PTHR14471:SF1">
    <property type="entry name" value="E3 UBIQUITIN-PROTEIN LIGASE MARCHF7"/>
    <property type="match status" value="1"/>
</dbReference>
<dbReference type="Pfam" id="PF12906">
    <property type="entry name" value="RINGv"/>
    <property type="match status" value="1"/>
</dbReference>
<feature type="compositionally biased region" description="Basic and acidic residues" evidence="9">
    <location>
        <begin position="37"/>
        <end position="65"/>
    </location>
</feature>
<evidence type="ECO:0000256" key="9">
    <source>
        <dbReference type="SAM" id="MobiDB-lite"/>
    </source>
</evidence>
<dbReference type="Ensembl" id="ENSLLTT00000015862.1">
    <property type="protein sequence ID" value="ENSLLTP00000015266.1"/>
    <property type="gene ID" value="ENSLLTG00000011686.1"/>
</dbReference>
<evidence type="ECO:0000256" key="3">
    <source>
        <dbReference type="ARBA" id="ARBA00012483"/>
    </source>
</evidence>
<dbReference type="Proteomes" id="UP000694406">
    <property type="component" value="Unplaced"/>
</dbReference>
<comment type="pathway">
    <text evidence="2">Protein modification; protein ubiquitination.</text>
</comment>
<dbReference type="InterPro" id="IPR052297">
    <property type="entry name" value="RING-CH-type_E3_ubiq-ligase"/>
</dbReference>
<evidence type="ECO:0000256" key="6">
    <source>
        <dbReference type="ARBA" id="ARBA00022771"/>
    </source>
</evidence>
<dbReference type="GO" id="GO:0005634">
    <property type="term" value="C:nucleus"/>
    <property type="evidence" value="ECO:0007669"/>
    <property type="project" value="TreeGrafter"/>
</dbReference>
<keyword evidence="12" id="KW-1185">Reference proteome</keyword>
<feature type="compositionally biased region" description="Low complexity" evidence="9">
    <location>
        <begin position="302"/>
        <end position="311"/>
    </location>
</feature>
<evidence type="ECO:0000313" key="11">
    <source>
        <dbReference type="Ensembl" id="ENSLLTP00000015266.1"/>
    </source>
</evidence>
<dbReference type="GeneTree" id="ENSGT00530000063836"/>
<dbReference type="PROSITE" id="PS51292">
    <property type="entry name" value="ZF_RING_CH"/>
    <property type="match status" value="1"/>
</dbReference>
<dbReference type="PANTHER" id="PTHR14471">
    <property type="entry name" value="MARCH7/10 E3 UBIQUITIN PROTEIN LIGASE FAMILY MEMBER"/>
    <property type="match status" value="1"/>
</dbReference>
<feature type="compositionally biased region" description="Basic and acidic residues" evidence="9">
    <location>
        <begin position="501"/>
        <end position="516"/>
    </location>
</feature>
<dbReference type="GO" id="GO:0031624">
    <property type="term" value="F:ubiquitin conjugating enzyme binding"/>
    <property type="evidence" value="ECO:0007669"/>
    <property type="project" value="TreeGrafter"/>
</dbReference>
<dbReference type="GO" id="GO:0061630">
    <property type="term" value="F:ubiquitin protein ligase activity"/>
    <property type="evidence" value="ECO:0007669"/>
    <property type="project" value="UniProtKB-EC"/>
</dbReference>
<feature type="compositionally biased region" description="Polar residues" evidence="9">
    <location>
        <begin position="105"/>
        <end position="127"/>
    </location>
</feature>
<evidence type="ECO:0000256" key="5">
    <source>
        <dbReference type="ARBA" id="ARBA00022723"/>
    </source>
</evidence>
<accession>A0A8C5SBP8</accession>
<feature type="region of interest" description="Disordered" evidence="9">
    <location>
        <begin position="1"/>
        <end position="65"/>
    </location>
</feature>
<keyword evidence="6" id="KW-0863">Zinc-finger</keyword>
<dbReference type="GO" id="GO:0043130">
    <property type="term" value="F:ubiquitin binding"/>
    <property type="evidence" value="ECO:0007669"/>
    <property type="project" value="TreeGrafter"/>
</dbReference>
<keyword evidence="5" id="KW-0479">Metal-binding</keyword>